<feature type="region of interest" description="Disordered" evidence="1">
    <location>
        <begin position="1"/>
        <end position="27"/>
    </location>
</feature>
<dbReference type="AlphaFoldDB" id="A0A8T4IQ25"/>
<evidence type="ECO:0000256" key="1">
    <source>
        <dbReference type="SAM" id="MobiDB-lite"/>
    </source>
</evidence>
<feature type="compositionally biased region" description="Gly residues" evidence="1">
    <location>
        <begin position="11"/>
        <end position="21"/>
    </location>
</feature>
<protein>
    <submittedName>
        <fullName evidence="2">DUF3000 domain-containing protein</fullName>
    </submittedName>
</protein>
<organism evidence="2 3">
    <name type="scientific">Streptomyces daliensis</name>
    <dbReference type="NCBI Taxonomy" id="299421"/>
    <lineage>
        <taxon>Bacteria</taxon>
        <taxon>Bacillati</taxon>
        <taxon>Actinomycetota</taxon>
        <taxon>Actinomycetes</taxon>
        <taxon>Kitasatosporales</taxon>
        <taxon>Streptomycetaceae</taxon>
        <taxon>Streptomyces</taxon>
    </lineage>
</organism>
<dbReference type="InterPro" id="IPR021555">
    <property type="entry name" value="DUF3000"/>
</dbReference>
<comment type="caution">
    <text evidence="2">The sequence shown here is derived from an EMBL/GenBank/DDBJ whole genome shotgun (WGS) entry which is preliminary data.</text>
</comment>
<dbReference type="Pfam" id="PF11452">
    <property type="entry name" value="DUF3000"/>
    <property type="match status" value="1"/>
</dbReference>
<accession>A0A8T4IQ25</accession>
<proteinExistence type="predicted"/>
<reference evidence="2" key="1">
    <citation type="submission" date="2021-04" db="EMBL/GenBank/DDBJ databases">
        <title>Sequencing of actinobacteria type strains.</title>
        <authorList>
            <person name="Nguyen G.-S."/>
            <person name="Wentzel A."/>
        </authorList>
    </citation>
    <scope>NUCLEOTIDE SEQUENCE</scope>
    <source>
        <strain evidence="2">DSM 42095</strain>
    </source>
</reference>
<feature type="region of interest" description="Disordered" evidence="1">
    <location>
        <begin position="216"/>
        <end position="240"/>
    </location>
</feature>
<dbReference type="EMBL" id="JAGSMN010000336">
    <property type="protein sequence ID" value="MBR7674391.1"/>
    <property type="molecule type" value="Genomic_DNA"/>
</dbReference>
<sequence>MAAARPQMTEGSGGGTEGAGGDDVPLPFRQAVAALNSARPRPEVQLSQLPAPKRLAPYAYALEAAVTAAGAEAGADAEELADGRFVLLHDPAGQDPWQGTFRVVTLIRAELEPEMATDPLLPEVTWSWLTGALEAREAPYTEPSGTVTRSGSYFFGGLSSREPQSELEIRASWTPRATGQAGPTGHGGPTGQGAVTDVAAHLSAWCELLCQVAGLPPENGDGDSAVQVVQLPQRRGPQSL</sequence>
<keyword evidence="3" id="KW-1185">Reference proteome</keyword>
<name>A0A8T4IQ25_9ACTN</name>
<evidence type="ECO:0000313" key="2">
    <source>
        <dbReference type="EMBL" id="MBR7674391.1"/>
    </source>
</evidence>
<evidence type="ECO:0000313" key="3">
    <source>
        <dbReference type="Proteomes" id="UP000675554"/>
    </source>
</evidence>
<dbReference type="Proteomes" id="UP000675554">
    <property type="component" value="Unassembled WGS sequence"/>
</dbReference>
<gene>
    <name evidence="2" type="ORF">KDA82_15460</name>
</gene>